<dbReference type="InterPro" id="IPR003646">
    <property type="entry name" value="SH3-like_bac-type"/>
</dbReference>
<dbReference type="RefSeq" id="WP_207903291.1">
    <property type="nucleotide sequence ID" value="NZ_SMAG01000005.1"/>
</dbReference>
<evidence type="ECO:0000259" key="1">
    <source>
        <dbReference type="PROSITE" id="PS51781"/>
    </source>
</evidence>
<organism evidence="2 3">
    <name type="scientific">Hazenella coriacea</name>
    <dbReference type="NCBI Taxonomy" id="1179467"/>
    <lineage>
        <taxon>Bacteria</taxon>
        <taxon>Bacillati</taxon>
        <taxon>Bacillota</taxon>
        <taxon>Bacilli</taxon>
        <taxon>Bacillales</taxon>
        <taxon>Thermoactinomycetaceae</taxon>
        <taxon>Hazenella</taxon>
    </lineage>
</organism>
<accession>A0A4R3L2S7</accession>
<dbReference type="Gene3D" id="2.30.30.40">
    <property type="entry name" value="SH3 Domains"/>
    <property type="match status" value="1"/>
</dbReference>
<dbReference type="AlphaFoldDB" id="A0A4R3L2S7"/>
<dbReference type="InterPro" id="IPR011044">
    <property type="entry name" value="Quino_amine_DH_bsu"/>
</dbReference>
<feature type="domain" description="SH3b" evidence="1">
    <location>
        <begin position="311"/>
        <end position="382"/>
    </location>
</feature>
<evidence type="ECO:0000313" key="3">
    <source>
        <dbReference type="Proteomes" id="UP000294937"/>
    </source>
</evidence>
<dbReference type="Proteomes" id="UP000294937">
    <property type="component" value="Unassembled WGS sequence"/>
</dbReference>
<protein>
    <submittedName>
        <fullName evidence="2">SH3 domain-containing protein</fullName>
    </submittedName>
</protein>
<name>A0A4R3L2S7_9BACL</name>
<sequence>MNSSKIRILLLVTILVVGLGLPSTTQASEYPSFFGIFQEGPKIPLISSTTSDAWVPQGIDYLPAKNWMLFTYYWKPEGTKPVALAVVDLATNQHIKTVYLYETSTKMHSGHGSGVTVSKQHIWLSSNEAGNSKNVFQFKIDDLIKASNGGKLIASKAYNLKSASYATYYDNVLWIGKFAHGSGGLCDPDPNGGYIYGYPLNSYDDLTSTTPTHTWKTPDRIQGAVMTADRVIYSQSCGRNNDSTLYTYTKGSTGKEVYRMTAPTMSEEIAIAGNNLYVNFESGAKEYRGSGKYPLYHVYYANVNTYASRVSGKVTTNGANLNVRSGPGTNHSIVGSLANGTKVTISCQITGEYVDGYYGRSNLWNKIGTGKYIPDAYTYTGFNSQIAPTCK</sequence>
<keyword evidence="3" id="KW-1185">Reference proteome</keyword>
<proteinExistence type="predicted"/>
<dbReference type="SUPFAM" id="SSF50969">
    <property type="entry name" value="YVTN repeat-like/Quinoprotein amine dehydrogenase"/>
    <property type="match status" value="1"/>
</dbReference>
<comment type="caution">
    <text evidence="2">The sequence shown here is derived from an EMBL/GenBank/DDBJ whole genome shotgun (WGS) entry which is preliminary data.</text>
</comment>
<dbReference type="EMBL" id="SMAG01000005">
    <property type="protein sequence ID" value="TCS93951.1"/>
    <property type="molecule type" value="Genomic_DNA"/>
</dbReference>
<dbReference type="Pfam" id="PF08239">
    <property type="entry name" value="SH3_3"/>
    <property type="match status" value="1"/>
</dbReference>
<dbReference type="PROSITE" id="PS51781">
    <property type="entry name" value="SH3B"/>
    <property type="match status" value="1"/>
</dbReference>
<evidence type="ECO:0000313" key="2">
    <source>
        <dbReference type="EMBL" id="TCS93951.1"/>
    </source>
</evidence>
<reference evidence="2 3" key="1">
    <citation type="submission" date="2019-03" db="EMBL/GenBank/DDBJ databases">
        <title>Genomic Encyclopedia of Type Strains, Phase IV (KMG-IV): sequencing the most valuable type-strain genomes for metagenomic binning, comparative biology and taxonomic classification.</title>
        <authorList>
            <person name="Goeker M."/>
        </authorList>
    </citation>
    <scope>NUCLEOTIDE SEQUENCE [LARGE SCALE GENOMIC DNA]</scope>
    <source>
        <strain evidence="2 3">DSM 45707</strain>
    </source>
</reference>
<gene>
    <name evidence="2" type="ORF">EDD58_105162</name>
</gene>